<feature type="non-terminal residue" evidence="2">
    <location>
        <position position="1"/>
    </location>
</feature>
<name>W7SYJ3_9STRA</name>
<feature type="region of interest" description="Disordered" evidence="1">
    <location>
        <begin position="100"/>
        <end position="119"/>
    </location>
</feature>
<dbReference type="EMBL" id="AZIL01003728">
    <property type="protein sequence ID" value="EWM19920.1"/>
    <property type="molecule type" value="Genomic_DNA"/>
</dbReference>
<dbReference type="AlphaFoldDB" id="W7SYJ3"/>
<protein>
    <submittedName>
        <fullName evidence="2">Uncharacterized protein</fullName>
    </submittedName>
</protein>
<gene>
    <name evidence="2" type="ORF">Naga_103074g1</name>
</gene>
<keyword evidence="3" id="KW-1185">Reference proteome</keyword>
<reference evidence="2 3" key="1">
    <citation type="journal article" date="2014" name="Mol. Plant">
        <title>Chromosome Scale Genome Assembly and Transcriptome Profiling of Nannochloropsis gaditana in Nitrogen Depletion.</title>
        <authorList>
            <person name="Corteggiani Carpinelli E."/>
            <person name="Telatin A."/>
            <person name="Vitulo N."/>
            <person name="Forcato C."/>
            <person name="D'Angelo M."/>
            <person name="Schiavon R."/>
            <person name="Vezzi A."/>
            <person name="Giacometti G.M."/>
            <person name="Morosinotto T."/>
            <person name="Valle G."/>
        </authorList>
    </citation>
    <scope>NUCLEOTIDE SEQUENCE [LARGE SCALE GENOMIC DNA]</scope>
    <source>
        <strain evidence="2 3">B-31</strain>
    </source>
</reference>
<dbReference type="Proteomes" id="UP000019335">
    <property type="component" value="Unassembled WGS sequence"/>
</dbReference>
<proteinExistence type="predicted"/>
<comment type="caution">
    <text evidence="2">The sequence shown here is derived from an EMBL/GenBank/DDBJ whole genome shotgun (WGS) entry which is preliminary data.</text>
</comment>
<evidence type="ECO:0000313" key="3">
    <source>
        <dbReference type="Proteomes" id="UP000019335"/>
    </source>
</evidence>
<sequence length="119" mass="12680">QVGAAALIVAAGNKGYKPFHKKVGTFMEVLHSLVKTILAEKDEFEGASLLSLLPFLLPFLPSSLPLSSSLSSSLPPSLLPCSIPVSYPTFVSFLFPSLPPSLPSLPLRRGSGQKSSQDW</sequence>
<evidence type="ECO:0000313" key="2">
    <source>
        <dbReference type="EMBL" id="EWM19920.1"/>
    </source>
</evidence>
<evidence type="ECO:0000256" key="1">
    <source>
        <dbReference type="SAM" id="MobiDB-lite"/>
    </source>
</evidence>
<accession>W7SYJ3</accession>
<organism evidence="2 3">
    <name type="scientific">Nannochloropsis gaditana</name>
    <dbReference type="NCBI Taxonomy" id="72520"/>
    <lineage>
        <taxon>Eukaryota</taxon>
        <taxon>Sar</taxon>
        <taxon>Stramenopiles</taxon>
        <taxon>Ochrophyta</taxon>
        <taxon>Eustigmatophyceae</taxon>
        <taxon>Eustigmatales</taxon>
        <taxon>Monodopsidaceae</taxon>
        <taxon>Nannochloropsis</taxon>
    </lineage>
</organism>